<evidence type="ECO:0000256" key="2">
    <source>
        <dbReference type="ARBA" id="ARBA00020112"/>
    </source>
</evidence>
<comment type="similarity">
    <text evidence="1 6">Belongs to the MinE family.</text>
</comment>
<keyword evidence="4 6" id="KW-0131">Cell cycle</keyword>
<accession>A0A139SV10</accession>
<sequence length="96" mass="11018">MNIFDFFRELRKKSSGGQSSAQVAKERLQIIVHHERGQRNQPDYLPDLQRDLIEVIQRYVKVDVEQVQVMLESKDNQSILELNVTLPDPVATEAGA</sequence>
<evidence type="ECO:0000256" key="6">
    <source>
        <dbReference type="HAMAP-Rule" id="MF_00262"/>
    </source>
</evidence>
<dbReference type="Gene3D" id="3.30.1070.10">
    <property type="entry name" value="Cell division topological specificity factor MinE"/>
    <property type="match status" value="1"/>
</dbReference>
<dbReference type="EMBL" id="LSZO01000145">
    <property type="protein sequence ID" value="KXU38290.1"/>
    <property type="molecule type" value="Genomic_DNA"/>
</dbReference>
<reference evidence="7 8" key="1">
    <citation type="submission" date="2016-02" db="EMBL/GenBank/DDBJ databases">
        <authorList>
            <person name="Wen L."/>
            <person name="He K."/>
            <person name="Yang H."/>
        </authorList>
    </citation>
    <scope>NUCLEOTIDE SEQUENCE [LARGE SCALE GENOMIC DNA]</scope>
    <source>
        <strain evidence="7 8">CV58</strain>
    </source>
</reference>
<dbReference type="FunFam" id="3.30.1070.10:FF:000001">
    <property type="entry name" value="Cell division topological specificity factor"/>
    <property type="match status" value="1"/>
</dbReference>
<comment type="caution">
    <text evidence="7">The sequence shown here is derived from an EMBL/GenBank/DDBJ whole genome shotgun (WGS) entry which is preliminary data.</text>
</comment>
<evidence type="ECO:0000256" key="1">
    <source>
        <dbReference type="ARBA" id="ARBA00008168"/>
    </source>
</evidence>
<dbReference type="AlphaFoldDB" id="A0A139SV10"/>
<evidence type="ECO:0000313" key="7">
    <source>
        <dbReference type="EMBL" id="KXU38290.1"/>
    </source>
</evidence>
<dbReference type="OrthoDB" id="9802655at2"/>
<dbReference type="RefSeq" id="WP_068389943.1">
    <property type="nucleotide sequence ID" value="NZ_LSZO01000145.1"/>
</dbReference>
<keyword evidence="8" id="KW-1185">Reference proteome</keyword>
<organism evidence="7 8">
    <name type="scientific">Ventosimonas gracilis</name>
    <dbReference type="NCBI Taxonomy" id="1680762"/>
    <lineage>
        <taxon>Bacteria</taxon>
        <taxon>Pseudomonadati</taxon>
        <taxon>Pseudomonadota</taxon>
        <taxon>Gammaproteobacteria</taxon>
        <taxon>Pseudomonadales</taxon>
        <taxon>Ventosimonadaceae</taxon>
        <taxon>Ventosimonas</taxon>
    </lineage>
</organism>
<dbReference type="InterPro" id="IPR036707">
    <property type="entry name" value="MinE_sf"/>
</dbReference>
<dbReference type="Pfam" id="PF03776">
    <property type="entry name" value="MinE"/>
    <property type="match status" value="1"/>
</dbReference>
<name>A0A139SV10_9GAMM</name>
<dbReference type="NCBIfam" id="NF001422">
    <property type="entry name" value="PRK00296.1"/>
    <property type="match status" value="1"/>
</dbReference>
<protein>
    <recommendedName>
        <fullName evidence="2 6">Cell division topological specificity factor</fullName>
    </recommendedName>
</protein>
<evidence type="ECO:0000256" key="4">
    <source>
        <dbReference type="ARBA" id="ARBA00023306"/>
    </source>
</evidence>
<keyword evidence="3 6" id="KW-0132">Cell division</keyword>
<evidence type="ECO:0000313" key="8">
    <source>
        <dbReference type="Proteomes" id="UP000072660"/>
    </source>
</evidence>
<comment type="function">
    <text evidence="5 6">Prevents the cell division inhibition by proteins MinC and MinD at internal division sites while permitting inhibition at polar sites. This ensures cell division at the proper site by restricting the formation of a division septum at the midpoint of the long axis of the cell.</text>
</comment>
<dbReference type="NCBIfam" id="TIGR01215">
    <property type="entry name" value="minE"/>
    <property type="match status" value="1"/>
</dbReference>
<dbReference type="GO" id="GO:0042802">
    <property type="term" value="F:identical protein binding"/>
    <property type="evidence" value="ECO:0007669"/>
    <property type="project" value="UniProtKB-ARBA"/>
</dbReference>
<dbReference type="InterPro" id="IPR005527">
    <property type="entry name" value="MinE"/>
</dbReference>
<dbReference type="GO" id="GO:0032955">
    <property type="term" value="P:regulation of division septum assembly"/>
    <property type="evidence" value="ECO:0007669"/>
    <property type="project" value="InterPro"/>
</dbReference>
<proteinExistence type="inferred from homology"/>
<dbReference type="HAMAP" id="MF_00262">
    <property type="entry name" value="MinE"/>
    <property type="match status" value="1"/>
</dbReference>
<evidence type="ECO:0000256" key="5">
    <source>
        <dbReference type="ARBA" id="ARBA00025265"/>
    </source>
</evidence>
<dbReference type="GO" id="GO:0051301">
    <property type="term" value="P:cell division"/>
    <property type="evidence" value="ECO:0007669"/>
    <property type="project" value="UniProtKB-KW"/>
</dbReference>
<gene>
    <name evidence="6" type="primary">minE</name>
    <name evidence="7" type="ORF">AXE65_02195</name>
</gene>
<dbReference type="Proteomes" id="UP000072660">
    <property type="component" value="Unassembled WGS sequence"/>
</dbReference>
<dbReference type="SUPFAM" id="SSF55229">
    <property type="entry name" value="Cell division protein MinE topological specificity domain"/>
    <property type="match status" value="1"/>
</dbReference>
<evidence type="ECO:0000256" key="3">
    <source>
        <dbReference type="ARBA" id="ARBA00022618"/>
    </source>
</evidence>